<accession>A0A5C7AHD4</accession>
<proteinExistence type="predicted"/>
<dbReference type="Proteomes" id="UP000321734">
    <property type="component" value="Unassembled WGS sequence"/>
</dbReference>
<dbReference type="InterPro" id="IPR017438">
    <property type="entry name" value="ATP-NAD_kinase_N"/>
</dbReference>
<evidence type="ECO:0000256" key="1">
    <source>
        <dbReference type="ARBA" id="ARBA00022679"/>
    </source>
</evidence>
<keyword evidence="4" id="KW-0067">ATP-binding</keyword>
<dbReference type="AlphaFoldDB" id="A0A5C7AHD4"/>
<evidence type="ECO:0000256" key="4">
    <source>
        <dbReference type="ARBA" id="ARBA00022840"/>
    </source>
</evidence>
<sequence>MLNIHFIVNPIAGSGKHRLSETLLQHYFEPQNYLITLKTSEYKSHASELTKASIQQHADIIVACGGDGTVNEVASLLVGTTIPLGIVPIGSGNGLANNLKIPTHLAEALEIIKKNQPTMIDVGCVNQRYFFSNIGFGFTAKVIEHYAASEKRTWRCYLKACYKAFWAYYKKETVVMVIDDNIELRNPFLFFISNSNVMGYTMSLTPKASLKDGLLDVLIVPNISRLKMMYLGVLLLLKKPHALKEVRYYQTTALNITQKGAPIFSAQIDGEWSQTEAKSTLVALKEKALNVLV</sequence>
<dbReference type="PROSITE" id="PS50146">
    <property type="entry name" value="DAGK"/>
    <property type="match status" value="1"/>
</dbReference>
<dbReference type="Pfam" id="PF00781">
    <property type="entry name" value="DAGK_cat"/>
    <property type="match status" value="1"/>
</dbReference>
<keyword evidence="2" id="KW-0547">Nucleotide-binding</keyword>
<dbReference type="GO" id="GO:0016301">
    <property type="term" value="F:kinase activity"/>
    <property type="evidence" value="ECO:0007669"/>
    <property type="project" value="UniProtKB-KW"/>
</dbReference>
<dbReference type="EMBL" id="VORX01000004">
    <property type="protein sequence ID" value="TXE07811.1"/>
    <property type="molecule type" value="Genomic_DNA"/>
</dbReference>
<dbReference type="InterPro" id="IPR001206">
    <property type="entry name" value="Diacylglycerol_kinase_cat_dom"/>
</dbReference>
<keyword evidence="3 6" id="KW-0418">Kinase</keyword>
<dbReference type="InterPro" id="IPR016064">
    <property type="entry name" value="NAD/diacylglycerol_kinase_sf"/>
</dbReference>
<evidence type="ECO:0000313" key="7">
    <source>
        <dbReference type="Proteomes" id="UP000321734"/>
    </source>
</evidence>
<name>A0A5C7AHD4_9FLAO</name>
<dbReference type="RefSeq" id="WP_146893208.1">
    <property type="nucleotide sequence ID" value="NZ_VORX01000004.1"/>
</dbReference>
<dbReference type="SUPFAM" id="SSF111331">
    <property type="entry name" value="NAD kinase/diacylglycerol kinase-like"/>
    <property type="match status" value="1"/>
</dbReference>
<keyword evidence="1" id="KW-0808">Transferase</keyword>
<gene>
    <name evidence="6" type="ORF">ES711_10280</name>
</gene>
<dbReference type="GO" id="GO:0005524">
    <property type="term" value="F:ATP binding"/>
    <property type="evidence" value="ECO:0007669"/>
    <property type="project" value="UniProtKB-KW"/>
</dbReference>
<dbReference type="PANTHER" id="PTHR12358:SF106">
    <property type="entry name" value="LIPID KINASE YEGS"/>
    <property type="match status" value="1"/>
</dbReference>
<comment type="caution">
    <text evidence="6">The sequence shown here is derived from an EMBL/GenBank/DDBJ whole genome shotgun (WGS) entry which is preliminary data.</text>
</comment>
<reference evidence="6 7" key="1">
    <citation type="submission" date="2019-08" db="EMBL/GenBank/DDBJ databases">
        <title>Genome sequence of Gelidibacter salicanalis IC162T.</title>
        <authorList>
            <person name="Bowman J.P."/>
        </authorList>
    </citation>
    <scope>NUCLEOTIDE SEQUENCE [LARGE SCALE GENOMIC DNA]</scope>
    <source>
        <strain evidence="6 7">IC162</strain>
    </source>
</reference>
<dbReference type="InterPro" id="IPR045540">
    <property type="entry name" value="YegS/DAGK_C"/>
</dbReference>
<dbReference type="Gene3D" id="3.40.50.10330">
    <property type="entry name" value="Probable inorganic polyphosphate/atp-NAD kinase, domain 1"/>
    <property type="match status" value="1"/>
</dbReference>
<dbReference type="PANTHER" id="PTHR12358">
    <property type="entry name" value="SPHINGOSINE KINASE"/>
    <property type="match status" value="1"/>
</dbReference>
<organism evidence="6 7">
    <name type="scientific">Gelidibacter salicanalis</name>
    <dbReference type="NCBI Taxonomy" id="291193"/>
    <lineage>
        <taxon>Bacteria</taxon>
        <taxon>Pseudomonadati</taxon>
        <taxon>Bacteroidota</taxon>
        <taxon>Flavobacteriia</taxon>
        <taxon>Flavobacteriales</taxon>
        <taxon>Flavobacteriaceae</taxon>
        <taxon>Gelidibacter</taxon>
    </lineage>
</organism>
<dbReference type="Pfam" id="PF19279">
    <property type="entry name" value="YegS_C"/>
    <property type="match status" value="1"/>
</dbReference>
<evidence type="ECO:0000259" key="5">
    <source>
        <dbReference type="PROSITE" id="PS50146"/>
    </source>
</evidence>
<dbReference type="GO" id="GO:0005886">
    <property type="term" value="C:plasma membrane"/>
    <property type="evidence" value="ECO:0007669"/>
    <property type="project" value="TreeGrafter"/>
</dbReference>
<evidence type="ECO:0000256" key="3">
    <source>
        <dbReference type="ARBA" id="ARBA00022777"/>
    </source>
</evidence>
<evidence type="ECO:0000313" key="6">
    <source>
        <dbReference type="EMBL" id="TXE07811.1"/>
    </source>
</evidence>
<dbReference type="Gene3D" id="2.60.200.40">
    <property type="match status" value="1"/>
</dbReference>
<keyword evidence="7" id="KW-1185">Reference proteome</keyword>
<feature type="domain" description="DAGKc" evidence="5">
    <location>
        <begin position="1"/>
        <end position="129"/>
    </location>
</feature>
<dbReference type="InterPro" id="IPR050187">
    <property type="entry name" value="Lipid_Phosphate_FormReg"/>
</dbReference>
<evidence type="ECO:0000256" key="2">
    <source>
        <dbReference type="ARBA" id="ARBA00022741"/>
    </source>
</evidence>
<protein>
    <submittedName>
        <fullName evidence="6">Diacylglycerol kinase family lipid kinase</fullName>
    </submittedName>
</protein>
<dbReference type="OrthoDB" id="9786026at2"/>
<dbReference type="SMART" id="SM00046">
    <property type="entry name" value="DAGKc"/>
    <property type="match status" value="1"/>
</dbReference>